<evidence type="ECO:0000259" key="5">
    <source>
        <dbReference type="PROSITE" id="PS51292"/>
    </source>
</evidence>
<keyword evidence="1" id="KW-0479">Metal-binding</keyword>
<dbReference type="EMBL" id="PKPP01001308">
    <property type="protein sequence ID" value="PWA83767.1"/>
    <property type="molecule type" value="Genomic_DNA"/>
</dbReference>
<proteinExistence type="predicted"/>
<evidence type="ECO:0000256" key="3">
    <source>
        <dbReference type="ARBA" id="ARBA00022833"/>
    </source>
</evidence>
<dbReference type="PROSITE" id="PS51292">
    <property type="entry name" value="ZF_RING_CH"/>
    <property type="match status" value="1"/>
</dbReference>
<evidence type="ECO:0000256" key="4">
    <source>
        <dbReference type="SAM" id="Phobius"/>
    </source>
</evidence>
<keyword evidence="2" id="KW-0863">Zinc-finger</keyword>
<dbReference type="PANTHER" id="PTHR46158:SF10">
    <property type="entry name" value="RING-CH-TYPE DOMAIN-CONTAINING PROTEIN"/>
    <property type="match status" value="1"/>
</dbReference>
<keyword evidence="3" id="KW-0862">Zinc</keyword>
<dbReference type="AlphaFoldDB" id="A0A2U1PDG9"/>
<feature type="domain" description="RING-CH-type" evidence="5">
    <location>
        <begin position="123"/>
        <end position="184"/>
    </location>
</feature>
<feature type="transmembrane region" description="Helical" evidence="4">
    <location>
        <begin position="252"/>
        <end position="273"/>
    </location>
</feature>
<evidence type="ECO:0000313" key="7">
    <source>
        <dbReference type="Proteomes" id="UP000245207"/>
    </source>
</evidence>
<dbReference type="OrthoDB" id="435038at2759"/>
<keyword evidence="4" id="KW-0472">Membrane</keyword>
<sequence length="332" mass="37100">MAAVLALGGSPSGMRREARFSRTVSMHGRNENWIQHPAIARSRSAPELLEDVRIIPTVEAVSSSLCSHTPSPLPPSLPSSPALSIDSSSEDFEFFEISSVNTFTLYLPYSYTNINHRGRGEDTTEDKEAFCRICMVEFEEGAEDTLTLECGCKGELSLTHKECAFKGGGHYRTCEVCKQEIMNLPLIFPTYRVWRDAPILLIVSMLAYFLFLEIYLVKIMDNGAIAVSVPFGCILGLLGSMASTTKVRRRYAWIYATTQFVLVVVFAAVFYYSKLYVPGILSALLATFAGFGGAMCEAFILYLFLKWRDNQLRETRRRSLEGTRDSIGPLRV</sequence>
<dbReference type="STRING" id="35608.A0A2U1PDG9"/>
<dbReference type="SMART" id="SM00744">
    <property type="entry name" value="RINGv"/>
    <property type="match status" value="1"/>
</dbReference>
<protein>
    <submittedName>
        <fullName evidence="6">Zinc finger, RING-CH-type, Zinc finger, RING/FYVE/PHD-type</fullName>
    </submittedName>
</protein>
<dbReference type="GO" id="GO:0008270">
    <property type="term" value="F:zinc ion binding"/>
    <property type="evidence" value="ECO:0007669"/>
    <property type="project" value="UniProtKB-KW"/>
</dbReference>
<organism evidence="6 7">
    <name type="scientific">Artemisia annua</name>
    <name type="common">Sweet wormwood</name>
    <dbReference type="NCBI Taxonomy" id="35608"/>
    <lineage>
        <taxon>Eukaryota</taxon>
        <taxon>Viridiplantae</taxon>
        <taxon>Streptophyta</taxon>
        <taxon>Embryophyta</taxon>
        <taxon>Tracheophyta</taxon>
        <taxon>Spermatophyta</taxon>
        <taxon>Magnoliopsida</taxon>
        <taxon>eudicotyledons</taxon>
        <taxon>Gunneridae</taxon>
        <taxon>Pentapetalae</taxon>
        <taxon>asterids</taxon>
        <taxon>campanulids</taxon>
        <taxon>Asterales</taxon>
        <taxon>Asteraceae</taxon>
        <taxon>Asteroideae</taxon>
        <taxon>Anthemideae</taxon>
        <taxon>Artemisiinae</taxon>
        <taxon>Artemisia</taxon>
    </lineage>
</organism>
<name>A0A2U1PDG9_ARTAN</name>
<keyword evidence="4" id="KW-0812">Transmembrane</keyword>
<dbReference type="Gene3D" id="3.30.40.10">
    <property type="entry name" value="Zinc/RING finger domain, C3HC4 (zinc finger)"/>
    <property type="match status" value="1"/>
</dbReference>
<reference evidence="6 7" key="1">
    <citation type="journal article" date="2018" name="Mol. Plant">
        <title>The genome of Artemisia annua provides insight into the evolution of Asteraceae family and artemisinin biosynthesis.</title>
        <authorList>
            <person name="Shen Q."/>
            <person name="Zhang L."/>
            <person name="Liao Z."/>
            <person name="Wang S."/>
            <person name="Yan T."/>
            <person name="Shi P."/>
            <person name="Liu M."/>
            <person name="Fu X."/>
            <person name="Pan Q."/>
            <person name="Wang Y."/>
            <person name="Lv Z."/>
            <person name="Lu X."/>
            <person name="Zhang F."/>
            <person name="Jiang W."/>
            <person name="Ma Y."/>
            <person name="Chen M."/>
            <person name="Hao X."/>
            <person name="Li L."/>
            <person name="Tang Y."/>
            <person name="Lv G."/>
            <person name="Zhou Y."/>
            <person name="Sun X."/>
            <person name="Brodelius P.E."/>
            <person name="Rose J.K.C."/>
            <person name="Tang K."/>
        </authorList>
    </citation>
    <scope>NUCLEOTIDE SEQUENCE [LARGE SCALE GENOMIC DNA]</scope>
    <source>
        <strain evidence="7">cv. Huhao1</strain>
        <tissue evidence="6">Leaf</tissue>
    </source>
</reference>
<dbReference type="SUPFAM" id="SSF57850">
    <property type="entry name" value="RING/U-box"/>
    <property type="match status" value="1"/>
</dbReference>
<feature type="transmembrane region" description="Helical" evidence="4">
    <location>
        <begin position="223"/>
        <end position="240"/>
    </location>
</feature>
<dbReference type="PANTHER" id="PTHR46158">
    <property type="entry name" value="OS02G0165000 PROTEIN"/>
    <property type="match status" value="1"/>
</dbReference>
<accession>A0A2U1PDG9</accession>
<keyword evidence="4" id="KW-1133">Transmembrane helix</keyword>
<evidence type="ECO:0000313" key="6">
    <source>
        <dbReference type="EMBL" id="PWA83767.1"/>
    </source>
</evidence>
<dbReference type="InterPro" id="IPR013083">
    <property type="entry name" value="Znf_RING/FYVE/PHD"/>
</dbReference>
<comment type="caution">
    <text evidence="6">The sequence shown here is derived from an EMBL/GenBank/DDBJ whole genome shotgun (WGS) entry which is preliminary data.</text>
</comment>
<evidence type="ECO:0000256" key="2">
    <source>
        <dbReference type="ARBA" id="ARBA00022771"/>
    </source>
</evidence>
<dbReference type="InterPro" id="IPR011016">
    <property type="entry name" value="Znf_RING-CH"/>
</dbReference>
<keyword evidence="7" id="KW-1185">Reference proteome</keyword>
<feature type="transmembrane region" description="Helical" evidence="4">
    <location>
        <begin position="199"/>
        <end position="217"/>
    </location>
</feature>
<evidence type="ECO:0000256" key="1">
    <source>
        <dbReference type="ARBA" id="ARBA00022723"/>
    </source>
</evidence>
<dbReference type="Proteomes" id="UP000245207">
    <property type="component" value="Unassembled WGS sequence"/>
</dbReference>
<feature type="transmembrane region" description="Helical" evidence="4">
    <location>
        <begin position="279"/>
        <end position="305"/>
    </location>
</feature>
<dbReference type="Pfam" id="PF12906">
    <property type="entry name" value="RINGv"/>
    <property type="match status" value="1"/>
</dbReference>
<gene>
    <name evidence="6" type="ORF">CTI12_AA117590</name>
</gene>